<dbReference type="PANTHER" id="PTHR19303">
    <property type="entry name" value="TRANSPOSON"/>
    <property type="match status" value="1"/>
</dbReference>
<dbReference type="GO" id="GO:0003677">
    <property type="term" value="F:DNA binding"/>
    <property type="evidence" value="ECO:0007669"/>
    <property type="project" value="UniProtKB-UniRule"/>
</dbReference>
<dbReference type="Gene3D" id="1.10.10.60">
    <property type="entry name" value="Homeodomain-like"/>
    <property type="match status" value="2"/>
</dbReference>
<evidence type="ECO:0000313" key="7">
    <source>
        <dbReference type="EMBL" id="GBO43455.1"/>
    </source>
</evidence>
<comment type="subcellular location">
    <subcellularLocation>
        <location evidence="1 4">Nucleus</location>
    </subcellularLocation>
</comment>
<comment type="caution">
    <text evidence="7">The sequence shown here is derived from an EMBL/GenBank/DDBJ whole genome shotgun (WGS) entry which is preliminary data.</text>
</comment>
<evidence type="ECO:0000256" key="1">
    <source>
        <dbReference type="ARBA" id="ARBA00004123"/>
    </source>
</evidence>
<dbReference type="PANTHER" id="PTHR19303:SF73">
    <property type="entry name" value="PROTEIN PDC2"/>
    <property type="match status" value="1"/>
</dbReference>
<reference evidence="7 8" key="1">
    <citation type="journal article" date="2019" name="Sci. Rep.">
        <title>Orb-weaving spider Araneus ventricosus genome elucidates the spidroin gene catalogue.</title>
        <authorList>
            <person name="Kono N."/>
            <person name="Nakamura H."/>
            <person name="Ohtoshi R."/>
            <person name="Moran D.A.P."/>
            <person name="Shinohara A."/>
            <person name="Yoshida Y."/>
            <person name="Fujiwara M."/>
            <person name="Mori M."/>
            <person name="Tomita M."/>
            <person name="Arakawa K."/>
        </authorList>
    </citation>
    <scope>NUCLEOTIDE SEQUENCE [LARGE SCALE GENOMIC DNA]</scope>
</reference>
<accession>A0A4Y2X1B8</accession>
<feature type="DNA-binding region" description="H-T-H motif" evidence="4">
    <location>
        <begin position="25"/>
        <end position="45"/>
    </location>
</feature>
<dbReference type="EMBL" id="BGPR01069891">
    <property type="protein sequence ID" value="GBO43455.1"/>
    <property type="molecule type" value="Genomic_DNA"/>
</dbReference>
<keyword evidence="3 4" id="KW-0539">Nucleus</keyword>
<dbReference type="Pfam" id="PF03221">
    <property type="entry name" value="HTH_Tnp_Tc5"/>
    <property type="match status" value="1"/>
</dbReference>
<keyword evidence="8" id="KW-1185">Reference proteome</keyword>
<gene>
    <name evidence="7" type="primary">Tigd4_87</name>
    <name evidence="7" type="ORF">AVEN_205088_1</name>
</gene>
<dbReference type="PROSITE" id="PS50960">
    <property type="entry name" value="HTH_PSQ"/>
    <property type="match status" value="1"/>
</dbReference>
<evidence type="ECO:0000256" key="3">
    <source>
        <dbReference type="ARBA" id="ARBA00023242"/>
    </source>
</evidence>
<dbReference type="Pfam" id="PF04218">
    <property type="entry name" value="CENP-B_N"/>
    <property type="match status" value="1"/>
</dbReference>
<dbReference type="SMART" id="SM00674">
    <property type="entry name" value="CENPB"/>
    <property type="match status" value="1"/>
</dbReference>
<feature type="domain" description="HTH CENPB-type" evidence="6">
    <location>
        <begin position="60"/>
        <end position="131"/>
    </location>
</feature>
<keyword evidence="2 4" id="KW-0238">DNA-binding</keyword>
<feature type="domain" description="HTH psq-type" evidence="5">
    <location>
        <begin position="1"/>
        <end position="49"/>
    </location>
</feature>
<dbReference type="InterPro" id="IPR007889">
    <property type="entry name" value="HTH_Psq"/>
</dbReference>
<evidence type="ECO:0000256" key="2">
    <source>
        <dbReference type="ARBA" id="ARBA00023125"/>
    </source>
</evidence>
<dbReference type="InterPro" id="IPR006600">
    <property type="entry name" value="HTH_CenpB_DNA-bd_dom"/>
</dbReference>
<dbReference type="InterPro" id="IPR050863">
    <property type="entry name" value="CenT-Element_Derived"/>
</dbReference>
<evidence type="ECO:0000259" key="5">
    <source>
        <dbReference type="PROSITE" id="PS50960"/>
    </source>
</evidence>
<dbReference type="OrthoDB" id="6431174at2759"/>
<evidence type="ECO:0000259" key="6">
    <source>
        <dbReference type="PROSITE" id="PS51253"/>
    </source>
</evidence>
<sequence>MSKRVFLNLEQRIEVLRQYERGKSSRKLAELFNCERTQINKVIKEKDLILKEYEDFKFRGVKRMRHEKYVDINEVVLEWFKTVRAKKIPVSGPMIQHKAKELADTLGIENFSASNGWRDRFRIRNNITFLLLCGEAAYVYPSSFEDWQESLPLFLAEYDEKNIFNMDENGTLFRAFPNKSMIQKSEEGRGGKIPKERLTISFCVSAAGDKEKPLVIWRYQRPRYFKGKDLNLLGVSWAEDQLAEFSKLAGTEYDPESFQHEAAVECFDDYSADWEERLLVNKSAEGTNSVSDEEFADTVCNRQQAKLSTQATLRKIDEVIGNSDAMTNESVRDLLFKLKTELEKKVVSAKSKSLKQSQIVSFFQKM</sequence>
<evidence type="ECO:0000256" key="4">
    <source>
        <dbReference type="PROSITE-ProRule" id="PRU00320"/>
    </source>
</evidence>
<dbReference type="GO" id="GO:0005634">
    <property type="term" value="C:nucleus"/>
    <property type="evidence" value="ECO:0007669"/>
    <property type="project" value="UniProtKB-SubCell"/>
</dbReference>
<organism evidence="7 8">
    <name type="scientific">Araneus ventricosus</name>
    <name type="common">Orbweaver spider</name>
    <name type="synonym">Epeira ventricosa</name>
    <dbReference type="NCBI Taxonomy" id="182803"/>
    <lineage>
        <taxon>Eukaryota</taxon>
        <taxon>Metazoa</taxon>
        <taxon>Ecdysozoa</taxon>
        <taxon>Arthropoda</taxon>
        <taxon>Chelicerata</taxon>
        <taxon>Arachnida</taxon>
        <taxon>Araneae</taxon>
        <taxon>Araneomorphae</taxon>
        <taxon>Entelegynae</taxon>
        <taxon>Araneoidea</taxon>
        <taxon>Araneidae</taxon>
        <taxon>Araneus</taxon>
    </lineage>
</organism>
<evidence type="ECO:0000313" key="8">
    <source>
        <dbReference type="Proteomes" id="UP000499080"/>
    </source>
</evidence>
<dbReference type="AlphaFoldDB" id="A0A4Y2X1B8"/>
<protein>
    <submittedName>
        <fullName evidence="7">Tigger transposable element-derived protein 4</fullName>
    </submittedName>
</protein>
<dbReference type="Proteomes" id="UP000499080">
    <property type="component" value="Unassembled WGS sequence"/>
</dbReference>
<dbReference type="InterPro" id="IPR009057">
    <property type="entry name" value="Homeodomain-like_sf"/>
</dbReference>
<dbReference type="PROSITE" id="PS51253">
    <property type="entry name" value="HTH_CENPB"/>
    <property type="match status" value="1"/>
</dbReference>
<dbReference type="SUPFAM" id="SSF46689">
    <property type="entry name" value="Homeodomain-like"/>
    <property type="match status" value="2"/>
</dbReference>
<proteinExistence type="predicted"/>
<name>A0A4Y2X1B8_ARAVE</name>